<organism evidence="9 10">
    <name type="scientific">Dictyobacter arantiisoli</name>
    <dbReference type="NCBI Taxonomy" id="2014874"/>
    <lineage>
        <taxon>Bacteria</taxon>
        <taxon>Bacillati</taxon>
        <taxon>Chloroflexota</taxon>
        <taxon>Ktedonobacteria</taxon>
        <taxon>Ktedonobacterales</taxon>
        <taxon>Dictyobacteraceae</taxon>
        <taxon>Dictyobacter</taxon>
    </lineage>
</organism>
<evidence type="ECO:0008006" key="11">
    <source>
        <dbReference type="Google" id="ProtNLM"/>
    </source>
</evidence>
<keyword evidence="2" id="KW-1003">Cell membrane</keyword>
<protein>
    <recommendedName>
        <fullName evidence="11">ABC transporter permease</fullName>
    </recommendedName>
</protein>
<keyword evidence="10" id="KW-1185">Reference proteome</keyword>
<feature type="domain" description="ABC3 transporter permease C-terminal" evidence="7">
    <location>
        <begin position="792"/>
        <end position="917"/>
    </location>
</feature>
<feature type="domain" description="MacB-like periplasmic core" evidence="8">
    <location>
        <begin position="23"/>
        <end position="239"/>
    </location>
</feature>
<keyword evidence="4 6" id="KW-1133">Transmembrane helix</keyword>
<evidence type="ECO:0000259" key="7">
    <source>
        <dbReference type="Pfam" id="PF02687"/>
    </source>
</evidence>
<accession>A0A5A5TGZ9</accession>
<proteinExistence type="predicted"/>
<name>A0A5A5TGZ9_9CHLR</name>
<feature type="transmembrane region" description="Helical" evidence="6">
    <location>
        <begin position="469"/>
        <end position="487"/>
    </location>
</feature>
<evidence type="ECO:0000313" key="9">
    <source>
        <dbReference type="EMBL" id="GCF10851.1"/>
    </source>
</evidence>
<feature type="transmembrane region" description="Helical" evidence="6">
    <location>
        <begin position="533"/>
        <end position="553"/>
    </location>
</feature>
<feature type="transmembrane region" description="Helical" evidence="6">
    <location>
        <begin position="21"/>
        <end position="45"/>
    </location>
</feature>
<dbReference type="InterPro" id="IPR038766">
    <property type="entry name" value="Membrane_comp_ABC_pdt"/>
</dbReference>
<dbReference type="Pfam" id="PF12704">
    <property type="entry name" value="MacB_PCD"/>
    <property type="match status" value="1"/>
</dbReference>
<feature type="transmembrane region" description="Helical" evidence="6">
    <location>
        <begin position="891"/>
        <end position="911"/>
    </location>
</feature>
<dbReference type="InterPro" id="IPR025857">
    <property type="entry name" value="MacB_PCD"/>
</dbReference>
<dbReference type="RefSeq" id="WP_149403714.1">
    <property type="nucleotide sequence ID" value="NZ_BIXY01000085.1"/>
</dbReference>
<evidence type="ECO:0000313" key="10">
    <source>
        <dbReference type="Proteomes" id="UP000322530"/>
    </source>
</evidence>
<feature type="transmembrane region" description="Helical" evidence="6">
    <location>
        <begin position="786"/>
        <end position="814"/>
    </location>
</feature>
<evidence type="ECO:0000256" key="2">
    <source>
        <dbReference type="ARBA" id="ARBA00022475"/>
    </source>
</evidence>
<feature type="transmembrane region" description="Helical" evidence="6">
    <location>
        <begin position="277"/>
        <end position="298"/>
    </location>
</feature>
<keyword evidence="3 6" id="KW-0812">Transmembrane</keyword>
<evidence type="ECO:0000256" key="3">
    <source>
        <dbReference type="ARBA" id="ARBA00022692"/>
    </source>
</evidence>
<feature type="transmembrane region" description="Helical" evidence="6">
    <location>
        <begin position="838"/>
        <end position="863"/>
    </location>
</feature>
<evidence type="ECO:0000256" key="4">
    <source>
        <dbReference type="ARBA" id="ARBA00022989"/>
    </source>
</evidence>
<feature type="transmembrane region" description="Helical" evidence="6">
    <location>
        <begin position="364"/>
        <end position="387"/>
    </location>
</feature>
<sequence length="927" mass="99301">MKAALFVTYPLRSLRRGGGSTRLAILCIAIGVMAVVAIQSIGLMATNSYVNNARTANGGDISVRTANHNMPFIPGNFTSFAQLKNEQLIQDYTPVNLEQGTIGTQSAPANGLLVQVVDPAHFPLVARPTFVSPASGSLKTLLTANQVVVTQTFLTHYHMQLGDTFDLQIQSAQQSAAARTLHARIAGVIANTGMYPAGNTFVLTSFAAYQAANPTLPVTYESVDITTQDQAHTNETLRVLQQQVQQGHLPPASFQTVAEVQQHVQSFTNSETQSQQLAGLLALFIAGLGIMNTMRVLLARRTLEIAMLKTVGYSRISLALLFGIETGVLGLLGGILGTGISVGISYGVVTRLLLVPFQLDPLTLGGGLALGAFTALSFGLVPIVQSAHIRPITVLREGSNSDSASNRSLTFALYSLVVLLFCLLASILLQNLLLACAGVCGAVLFLALLSLGIRPLIWGVSAFPILEQYSMKYLTGMFAGIVCAALLCVFFPLIGGVVLALFCLALGMKVLPQSWKINTKMALRNLGRRPMRTTMLVLILFVGVFVIGSLQAMNQGLQSQLATTMNQRLSYNVIVKLPRNQAQAIQAQLTTLPGLLTSSSTTVAATSPVTINGQSWQHFFPLTQLNQQAVVQRNFDGVEGYDLANQHSPDPRFIHIVTGRTLNTSDAGTNHVLIPYTLPQANTFSLSIGDTLTVTSAEGRTSPTLTVVGEYTTADISLTQVSPILTPESVVTTLAPTTAQTVFYLKVDPAQVAQTETTLDNALPGITFVPTPASGIDSYLQGLSSIVWIFTVIASFVLLTGMLIMANMVVLDLFERRRELGILKALGYSQQMLWGEMLFEYGIIGGISATLAIVLIALLANLFGNLFLRATTSELSHIGAPVVLSFAPNGWLLTSLVVGTILLVTVTSLLASWRTVHVRPLDVLRYE</sequence>
<evidence type="ECO:0000259" key="8">
    <source>
        <dbReference type="Pfam" id="PF12704"/>
    </source>
</evidence>
<dbReference type="AlphaFoldDB" id="A0A5A5TGZ9"/>
<feature type="transmembrane region" description="Helical" evidence="6">
    <location>
        <begin position="408"/>
        <end position="426"/>
    </location>
</feature>
<dbReference type="PANTHER" id="PTHR30287">
    <property type="entry name" value="MEMBRANE COMPONENT OF PREDICTED ABC SUPERFAMILY METABOLITE UPTAKE TRANSPORTER"/>
    <property type="match status" value="1"/>
</dbReference>
<reference evidence="9 10" key="1">
    <citation type="submission" date="2019-01" db="EMBL/GenBank/DDBJ databases">
        <title>Draft genome sequence of Dictyobacter sp. Uno17.</title>
        <authorList>
            <person name="Wang C.M."/>
            <person name="Zheng Y."/>
            <person name="Sakai Y."/>
            <person name="Abe K."/>
            <person name="Yokota A."/>
            <person name="Yabe S."/>
        </authorList>
    </citation>
    <scope>NUCLEOTIDE SEQUENCE [LARGE SCALE GENOMIC DNA]</scope>
    <source>
        <strain evidence="9 10">Uno17</strain>
    </source>
</reference>
<gene>
    <name evidence="9" type="ORF">KDI_44150</name>
</gene>
<dbReference type="OrthoDB" id="135892at2"/>
<dbReference type="InterPro" id="IPR003838">
    <property type="entry name" value="ABC3_permease_C"/>
</dbReference>
<dbReference type="Proteomes" id="UP000322530">
    <property type="component" value="Unassembled WGS sequence"/>
</dbReference>
<comment type="caution">
    <text evidence="9">The sequence shown here is derived from an EMBL/GenBank/DDBJ whole genome shotgun (WGS) entry which is preliminary data.</text>
</comment>
<evidence type="ECO:0000256" key="5">
    <source>
        <dbReference type="ARBA" id="ARBA00023136"/>
    </source>
</evidence>
<comment type="subcellular location">
    <subcellularLocation>
        <location evidence="1">Cell membrane</location>
        <topology evidence="1">Multi-pass membrane protein</topology>
    </subcellularLocation>
</comment>
<feature type="transmembrane region" description="Helical" evidence="6">
    <location>
        <begin position="318"/>
        <end position="344"/>
    </location>
</feature>
<dbReference type="Pfam" id="PF02687">
    <property type="entry name" value="FtsX"/>
    <property type="match status" value="2"/>
</dbReference>
<feature type="transmembrane region" description="Helical" evidence="6">
    <location>
        <begin position="432"/>
        <end position="457"/>
    </location>
</feature>
<evidence type="ECO:0000256" key="1">
    <source>
        <dbReference type="ARBA" id="ARBA00004651"/>
    </source>
</evidence>
<evidence type="ECO:0000256" key="6">
    <source>
        <dbReference type="SAM" id="Phobius"/>
    </source>
</evidence>
<dbReference type="GO" id="GO:0005886">
    <property type="term" value="C:plasma membrane"/>
    <property type="evidence" value="ECO:0007669"/>
    <property type="project" value="UniProtKB-SubCell"/>
</dbReference>
<dbReference type="EMBL" id="BIXY01000085">
    <property type="protein sequence ID" value="GCF10851.1"/>
    <property type="molecule type" value="Genomic_DNA"/>
</dbReference>
<dbReference type="PANTHER" id="PTHR30287:SF2">
    <property type="entry name" value="BLL1001 PROTEIN"/>
    <property type="match status" value="1"/>
</dbReference>
<feature type="domain" description="ABC3 transporter permease C-terminal" evidence="7">
    <location>
        <begin position="278"/>
        <end position="389"/>
    </location>
</feature>
<keyword evidence="5 6" id="KW-0472">Membrane</keyword>